<dbReference type="EMBL" id="UINC01077749">
    <property type="protein sequence ID" value="SVC18153.1"/>
    <property type="molecule type" value="Genomic_DNA"/>
</dbReference>
<evidence type="ECO:0000313" key="1">
    <source>
        <dbReference type="EMBL" id="SVC18153.1"/>
    </source>
</evidence>
<name>A0A382K3P7_9ZZZZ</name>
<proteinExistence type="predicted"/>
<dbReference type="AlphaFoldDB" id="A0A382K3P7"/>
<gene>
    <name evidence="1" type="ORF">METZ01_LOCUS271007</name>
</gene>
<protein>
    <submittedName>
        <fullName evidence="1">Uncharacterized protein</fullName>
    </submittedName>
</protein>
<reference evidence="1" key="1">
    <citation type="submission" date="2018-05" db="EMBL/GenBank/DDBJ databases">
        <authorList>
            <person name="Lanie J.A."/>
            <person name="Ng W.-L."/>
            <person name="Kazmierczak K.M."/>
            <person name="Andrzejewski T.M."/>
            <person name="Davidsen T.M."/>
            <person name="Wayne K.J."/>
            <person name="Tettelin H."/>
            <person name="Glass J.I."/>
            <person name="Rusch D."/>
            <person name="Podicherti R."/>
            <person name="Tsui H.-C.T."/>
            <person name="Winkler M.E."/>
        </authorList>
    </citation>
    <scope>NUCLEOTIDE SEQUENCE</scope>
</reference>
<organism evidence="1">
    <name type="scientific">marine metagenome</name>
    <dbReference type="NCBI Taxonomy" id="408172"/>
    <lineage>
        <taxon>unclassified sequences</taxon>
        <taxon>metagenomes</taxon>
        <taxon>ecological metagenomes</taxon>
    </lineage>
</organism>
<accession>A0A382K3P7</accession>
<sequence length="54" mass="6283">MATFLHDSLHRSKPPVEFVHRLAKSILGHNGQETSHIHQCKQQIAKLFDHMILR</sequence>
<feature type="non-terminal residue" evidence="1">
    <location>
        <position position="54"/>
    </location>
</feature>